<dbReference type="GO" id="GO:0022857">
    <property type="term" value="F:transmembrane transporter activity"/>
    <property type="evidence" value="ECO:0007669"/>
    <property type="project" value="InterPro"/>
</dbReference>
<keyword evidence="2 6" id="KW-0812">Transmembrane</keyword>
<dbReference type="EMBL" id="CM029039">
    <property type="protein sequence ID" value="KAG2642569.1"/>
    <property type="molecule type" value="Genomic_DNA"/>
</dbReference>
<dbReference type="AlphaFoldDB" id="A0A8T0WHF1"/>
<protein>
    <recommendedName>
        <fullName evidence="9">WAT1-related protein</fullName>
    </recommendedName>
</protein>
<keyword evidence="3 6" id="KW-1133">Transmembrane helix</keyword>
<proteinExistence type="predicted"/>
<evidence type="ECO:0000313" key="8">
    <source>
        <dbReference type="Proteomes" id="UP000823388"/>
    </source>
</evidence>
<evidence type="ECO:0000256" key="1">
    <source>
        <dbReference type="ARBA" id="ARBA00004141"/>
    </source>
</evidence>
<evidence type="ECO:0008006" key="9">
    <source>
        <dbReference type="Google" id="ProtNLM"/>
    </source>
</evidence>
<dbReference type="InterPro" id="IPR030184">
    <property type="entry name" value="WAT1-related"/>
</dbReference>
<feature type="transmembrane region" description="Helical" evidence="6">
    <location>
        <begin position="32"/>
        <end position="50"/>
    </location>
</feature>
<comment type="subcellular location">
    <subcellularLocation>
        <location evidence="1">Membrane</location>
        <topology evidence="1">Multi-pass membrane protein</topology>
    </subcellularLocation>
</comment>
<keyword evidence="4 6" id="KW-0472">Membrane</keyword>
<evidence type="ECO:0000256" key="3">
    <source>
        <dbReference type="ARBA" id="ARBA00022989"/>
    </source>
</evidence>
<feature type="transmembrane region" description="Helical" evidence="6">
    <location>
        <begin position="7"/>
        <end position="26"/>
    </location>
</feature>
<organism evidence="7 8">
    <name type="scientific">Panicum virgatum</name>
    <name type="common">Blackwell switchgrass</name>
    <dbReference type="NCBI Taxonomy" id="38727"/>
    <lineage>
        <taxon>Eukaryota</taxon>
        <taxon>Viridiplantae</taxon>
        <taxon>Streptophyta</taxon>
        <taxon>Embryophyta</taxon>
        <taxon>Tracheophyta</taxon>
        <taxon>Spermatophyta</taxon>
        <taxon>Magnoliopsida</taxon>
        <taxon>Liliopsida</taxon>
        <taxon>Poales</taxon>
        <taxon>Poaceae</taxon>
        <taxon>PACMAD clade</taxon>
        <taxon>Panicoideae</taxon>
        <taxon>Panicodae</taxon>
        <taxon>Paniceae</taxon>
        <taxon>Panicinae</taxon>
        <taxon>Panicum</taxon>
        <taxon>Panicum sect. Hiantes</taxon>
    </lineage>
</organism>
<dbReference type="GO" id="GO:0016020">
    <property type="term" value="C:membrane"/>
    <property type="evidence" value="ECO:0007669"/>
    <property type="project" value="InterPro"/>
</dbReference>
<feature type="region of interest" description="Disordered" evidence="5">
    <location>
        <begin position="73"/>
        <end position="100"/>
    </location>
</feature>
<dbReference type="Proteomes" id="UP000823388">
    <property type="component" value="Chromosome 2K"/>
</dbReference>
<sequence length="100" mass="10971">MKGPVFFAVWTPLCFVLTIFCSSFFLGEIVHLGSVVGGVLLVGGLYGVLWGKNKECQAESCSQLNMTMDYAQDEEEHNKPNTVELEEATSAPAGERLMDH</sequence>
<comment type="caution">
    <text evidence="7">The sequence shown here is derived from an EMBL/GenBank/DDBJ whole genome shotgun (WGS) entry which is preliminary data.</text>
</comment>
<evidence type="ECO:0000256" key="4">
    <source>
        <dbReference type="ARBA" id="ARBA00023136"/>
    </source>
</evidence>
<reference evidence="7" key="1">
    <citation type="submission" date="2020-05" db="EMBL/GenBank/DDBJ databases">
        <title>WGS assembly of Panicum virgatum.</title>
        <authorList>
            <person name="Lovell J.T."/>
            <person name="Jenkins J."/>
            <person name="Shu S."/>
            <person name="Juenger T.E."/>
            <person name="Schmutz J."/>
        </authorList>
    </citation>
    <scope>NUCLEOTIDE SEQUENCE</scope>
    <source>
        <strain evidence="7">AP13</strain>
    </source>
</reference>
<dbReference type="SUPFAM" id="SSF103481">
    <property type="entry name" value="Multidrug resistance efflux transporter EmrE"/>
    <property type="match status" value="1"/>
</dbReference>
<name>A0A8T0WHF1_PANVG</name>
<dbReference type="InterPro" id="IPR037185">
    <property type="entry name" value="EmrE-like"/>
</dbReference>
<keyword evidence="8" id="KW-1185">Reference proteome</keyword>
<evidence type="ECO:0000256" key="5">
    <source>
        <dbReference type="SAM" id="MobiDB-lite"/>
    </source>
</evidence>
<evidence type="ECO:0000256" key="6">
    <source>
        <dbReference type="SAM" id="Phobius"/>
    </source>
</evidence>
<dbReference type="PANTHER" id="PTHR31218">
    <property type="entry name" value="WAT1-RELATED PROTEIN"/>
    <property type="match status" value="1"/>
</dbReference>
<gene>
    <name evidence="7" type="ORF">PVAP13_2KG277173</name>
</gene>
<evidence type="ECO:0000313" key="7">
    <source>
        <dbReference type="EMBL" id="KAG2642569.1"/>
    </source>
</evidence>
<evidence type="ECO:0000256" key="2">
    <source>
        <dbReference type="ARBA" id="ARBA00022692"/>
    </source>
</evidence>
<accession>A0A8T0WHF1</accession>